<dbReference type="Proteomes" id="UP000758603">
    <property type="component" value="Unassembled WGS sequence"/>
</dbReference>
<dbReference type="OrthoDB" id="10253919at2759"/>
<protein>
    <submittedName>
        <fullName evidence="1">Uncharacterized protein</fullName>
    </submittedName>
</protein>
<comment type="caution">
    <text evidence="1">The sequence shown here is derived from an EMBL/GenBank/DDBJ whole genome shotgun (WGS) entry which is preliminary data.</text>
</comment>
<accession>A0A9P8ZZ75</accession>
<reference evidence="1" key="1">
    <citation type="journal article" date="2021" name="Nat. Commun.">
        <title>Genetic determinants of endophytism in the Arabidopsis root mycobiome.</title>
        <authorList>
            <person name="Mesny F."/>
            <person name="Miyauchi S."/>
            <person name="Thiergart T."/>
            <person name="Pickel B."/>
            <person name="Atanasova L."/>
            <person name="Karlsson M."/>
            <person name="Huettel B."/>
            <person name="Barry K.W."/>
            <person name="Haridas S."/>
            <person name="Chen C."/>
            <person name="Bauer D."/>
            <person name="Andreopoulos W."/>
            <person name="Pangilinan J."/>
            <person name="LaButti K."/>
            <person name="Riley R."/>
            <person name="Lipzen A."/>
            <person name="Clum A."/>
            <person name="Drula E."/>
            <person name="Henrissat B."/>
            <person name="Kohler A."/>
            <person name="Grigoriev I.V."/>
            <person name="Martin F.M."/>
            <person name="Hacquard S."/>
        </authorList>
    </citation>
    <scope>NUCLEOTIDE SEQUENCE</scope>
    <source>
        <strain evidence="1">MPI-SDFR-AT-0073</strain>
    </source>
</reference>
<sequence>MTDKLKSSTIKSFTTPGYPDVDDKLTTVLKDGWSKQISDWMEQEINAGSFDDKGKWVPLDGPCDQPRTKLSQFFNGTITPFNVAQKPSPISWIGFPRLVKEKTSSDLARWEQADDHRDEQDEYLEWTVKRDENGNILNATFVCEGPEYWAFLAQQAPDKALELYKTLNPQFAHQMKLKDLFDTNGTYEPYNQWNGVVRSDPSSEDNLIVKNPGCIMHLAQKNNTLSAEIDIAAQGTVIRQRDDGTIITDPVELCKCSAYGNPTRNSDPKIGSSINSLARSGVKVSIADPVAIYMQAFDTSSFMLDADGTGENLQPIPDGTFTWVRGNINKAMGLRLHVQIPDGVLGTGDNEGRQLRVGDIVDTSNGQNIIYGAQFADYIQMGVNGIIIPDDTPAKPVDCPCKSKKQSNGLSVKLFSLSAVAPPNGAKASRFHGRA</sequence>
<dbReference type="RefSeq" id="XP_045960177.1">
    <property type="nucleotide sequence ID" value="XM_046104795.1"/>
</dbReference>
<dbReference type="EMBL" id="JAGPXC010000003">
    <property type="protein sequence ID" value="KAH6655912.1"/>
    <property type="molecule type" value="Genomic_DNA"/>
</dbReference>
<gene>
    <name evidence="1" type="ORF">BKA67DRAFT_592046</name>
</gene>
<evidence type="ECO:0000313" key="2">
    <source>
        <dbReference type="Proteomes" id="UP000758603"/>
    </source>
</evidence>
<keyword evidence="2" id="KW-1185">Reference proteome</keyword>
<dbReference type="AlphaFoldDB" id="A0A9P8ZZ75"/>
<proteinExistence type="predicted"/>
<organism evidence="1 2">
    <name type="scientific">Truncatella angustata</name>
    <dbReference type="NCBI Taxonomy" id="152316"/>
    <lineage>
        <taxon>Eukaryota</taxon>
        <taxon>Fungi</taxon>
        <taxon>Dikarya</taxon>
        <taxon>Ascomycota</taxon>
        <taxon>Pezizomycotina</taxon>
        <taxon>Sordariomycetes</taxon>
        <taxon>Xylariomycetidae</taxon>
        <taxon>Amphisphaeriales</taxon>
        <taxon>Sporocadaceae</taxon>
        <taxon>Truncatella</taxon>
    </lineage>
</organism>
<evidence type="ECO:0000313" key="1">
    <source>
        <dbReference type="EMBL" id="KAH6655912.1"/>
    </source>
</evidence>
<name>A0A9P8ZZ75_9PEZI</name>
<dbReference type="GeneID" id="70133686"/>